<proteinExistence type="predicted"/>
<organism evidence="3 4">
    <name type="scientific">Nocardioides furvisabuli</name>
    <dbReference type="NCBI Taxonomy" id="375542"/>
    <lineage>
        <taxon>Bacteria</taxon>
        <taxon>Bacillati</taxon>
        <taxon>Actinomycetota</taxon>
        <taxon>Actinomycetes</taxon>
        <taxon>Propionibacteriales</taxon>
        <taxon>Nocardioidaceae</taxon>
        <taxon>Nocardioides</taxon>
    </lineage>
</organism>
<dbReference type="Proteomes" id="UP001501161">
    <property type="component" value="Unassembled WGS sequence"/>
</dbReference>
<feature type="compositionally biased region" description="Basic and acidic residues" evidence="1">
    <location>
        <begin position="100"/>
        <end position="144"/>
    </location>
</feature>
<keyword evidence="2" id="KW-1133">Transmembrane helix</keyword>
<keyword evidence="2" id="KW-0812">Transmembrane</keyword>
<evidence type="ECO:0000313" key="4">
    <source>
        <dbReference type="Proteomes" id="UP001501161"/>
    </source>
</evidence>
<feature type="region of interest" description="Disordered" evidence="1">
    <location>
        <begin position="77"/>
        <end position="144"/>
    </location>
</feature>
<feature type="region of interest" description="Disordered" evidence="1">
    <location>
        <begin position="1"/>
        <end position="44"/>
    </location>
</feature>
<evidence type="ECO:0008006" key="5">
    <source>
        <dbReference type="Google" id="ProtNLM"/>
    </source>
</evidence>
<comment type="caution">
    <text evidence="3">The sequence shown here is derived from an EMBL/GenBank/DDBJ whole genome shotgun (WGS) entry which is preliminary data.</text>
</comment>
<dbReference type="EMBL" id="BAAAMQ010000009">
    <property type="protein sequence ID" value="GAA2103932.1"/>
    <property type="molecule type" value="Genomic_DNA"/>
</dbReference>
<keyword evidence="2" id="KW-0472">Membrane</keyword>
<keyword evidence="4" id="KW-1185">Reference proteome</keyword>
<evidence type="ECO:0000256" key="1">
    <source>
        <dbReference type="SAM" id="MobiDB-lite"/>
    </source>
</evidence>
<evidence type="ECO:0000313" key="3">
    <source>
        <dbReference type="EMBL" id="GAA2103932.1"/>
    </source>
</evidence>
<accession>A0ABP5IRR2</accession>
<reference evidence="4" key="1">
    <citation type="journal article" date="2019" name="Int. J. Syst. Evol. Microbiol.">
        <title>The Global Catalogue of Microorganisms (GCM) 10K type strain sequencing project: providing services to taxonomists for standard genome sequencing and annotation.</title>
        <authorList>
            <consortium name="The Broad Institute Genomics Platform"/>
            <consortium name="The Broad Institute Genome Sequencing Center for Infectious Disease"/>
            <person name="Wu L."/>
            <person name="Ma J."/>
        </authorList>
    </citation>
    <scope>NUCLEOTIDE SEQUENCE [LARGE SCALE GENOMIC DNA]</scope>
    <source>
        <strain evidence="4">JCM 13813</strain>
    </source>
</reference>
<protein>
    <recommendedName>
        <fullName evidence="5">DUF2510 domain-containing protein</fullName>
    </recommendedName>
</protein>
<feature type="transmembrane region" description="Helical" evidence="2">
    <location>
        <begin position="51"/>
        <end position="73"/>
    </location>
</feature>
<evidence type="ECO:0000256" key="2">
    <source>
        <dbReference type="SAM" id="Phobius"/>
    </source>
</evidence>
<gene>
    <name evidence="3" type="ORF">GCM10009726_15800</name>
</gene>
<sequence>MRWWDGQTWTSRTQPTPAPDEGVAGSDIIGPGLGAGPQAPSMAGSARRKPWYFRWWAITAAVLVALSIFGNLLPDDTQAEPTSAADDPSSEDEPSSDPTRSAEEIEAERREQARQEREEKRAEAQKRREERAAAEKAQKAAAAEKAKRAAAEAARVNPATYRAVTDRDLALIVKNPDAHVGKKIMLYGYVTQSDSVTGPKNLLADTSATPGYEWYDFDTNSLISAPGPNLFANVVEDDLVTLYVEVVGSYSYDTQAGGNTTVPQFLANIVRVTGSVA</sequence>
<name>A0ABP5IRR2_9ACTN</name>